<keyword evidence="8" id="KW-1185">Reference proteome</keyword>
<feature type="compositionally biased region" description="Polar residues" evidence="7">
    <location>
        <begin position="467"/>
        <end position="477"/>
    </location>
</feature>
<sequence length="477" mass="55309">MTVSYNFDANSTTWFSLAKILFRWKGSVWKAVFSEALTFVIFFITINVVIRHQFNDIQMRNFKELRNAVRENLSRIPLAFLLGFFVSVVFNRWVAIFNHIGFIDNLALSISVIIRGPEPETRLLKRNIIRYAVLSQTLVFRDISIPVRKRFPQIESIVQSGIMTQKEFEIFERKEMQDNKYWVPIQWAMMLVLKARQEDKICNDVIMFNIMEKIKQFRTDLQYLCCYDWVPVPMAYPQIVFLAVRFYFFCQLIARQSLPIDELDIFVPIMTFMELLLLVGWLKVAEALLNPFGEDDDDFECNYVIDRNLSTGFEIVELYEQPPCTELDRFWTMAIPKPLDILGGGIPGSAASMPAPKKKRHRPYHGSVADLNLDSRPQTSFHSPTGVHDPLSTNSKTAESVRRRLSRKIFPLQKVIEQDPTVDKISSNGDLTDLERNALTDSQQRQPESQLQTSDAGFSELNPERLIQQNHNCRPST</sequence>
<feature type="region of interest" description="Disordered" evidence="7">
    <location>
        <begin position="439"/>
        <end position="477"/>
    </location>
</feature>
<evidence type="ECO:0000256" key="6">
    <source>
        <dbReference type="RuleBase" id="RU363126"/>
    </source>
</evidence>
<dbReference type="Pfam" id="PF01062">
    <property type="entry name" value="Bestrophin"/>
    <property type="match status" value="1"/>
</dbReference>
<keyword evidence="6" id="KW-0869">Chloride channel</keyword>
<comment type="subcellular location">
    <subcellularLocation>
        <location evidence="6">Cell membrane</location>
        <topology evidence="6">Multi-pass membrane protein</topology>
    </subcellularLocation>
    <subcellularLocation>
        <location evidence="1">Membrane</location>
    </subcellularLocation>
</comment>
<evidence type="ECO:0000256" key="1">
    <source>
        <dbReference type="ARBA" id="ARBA00004370"/>
    </source>
</evidence>
<protein>
    <recommendedName>
        <fullName evidence="6">Bestrophin homolog</fullName>
    </recommendedName>
</protein>
<keyword evidence="6" id="KW-0406">Ion transport</keyword>
<name>A0A915E616_9BILA</name>
<keyword evidence="4 6" id="KW-0472">Membrane</keyword>
<feature type="compositionally biased region" description="Polar residues" evidence="7">
    <location>
        <begin position="439"/>
        <end position="456"/>
    </location>
</feature>
<dbReference type="PANTHER" id="PTHR10736">
    <property type="entry name" value="BESTROPHIN"/>
    <property type="match status" value="1"/>
</dbReference>
<dbReference type="WBParaSite" id="jg2710.1">
    <property type="protein sequence ID" value="jg2710.1"/>
    <property type="gene ID" value="jg2710"/>
</dbReference>
<evidence type="ECO:0000313" key="9">
    <source>
        <dbReference type="WBParaSite" id="jg2710.1"/>
    </source>
</evidence>
<feature type="transmembrane region" description="Helical" evidence="6">
    <location>
        <begin position="72"/>
        <end position="90"/>
    </location>
</feature>
<evidence type="ECO:0000256" key="2">
    <source>
        <dbReference type="ARBA" id="ARBA00022692"/>
    </source>
</evidence>
<organism evidence="8 9">
    <name type="scientific">Ditylenchus dipsaci</name>
    <dbReference type="NCBI Taxonomy" id="166011"/>
    <lineage>
        <taxon>Eukaryota</taxon>
        <taxon>Metazoa</taxon>
        <taxon>Ecdysozoa</taxon>
        <taxon>Nematoda</taxon>
        <taxon>Chromadorea</taxon>
        <taxon>Rhabditida</taxon>
        <taxon>Tylenchina</taxon>
        <taxon>Tylenchomorpha</taxon>
        <taxon>Sphaerularioidea</taxon>
        <taxon>Anguinidae</taxon>
        <taxon>Anguininae</taxon>
        <taxon>Ditylenchus</taxon>
    </lineage>
</organism>
<keyword evidence="6" id="KW-0813">Transport</keyword>
<evidence type="ECO:0000256" key="5">
    <source>
        <dbReference type="ARBA" id="ARBA00034769"/>
    </source>
</evidence>
<dbReference type="PANTHER" id="PTHR10736:SF0">
    <property type="entry name" value="BESTROPHIN HOMOLOG"/>
    <property type="match status" value="1"/>
</dbReference>
<comment type="similarity">
    <text evidence="5 6">Belongs to the anion channel-forming bestrophin (TC 1.A.46) family. Calcium-sensitive chloride channel subfamily.</text>
</comment>
<comment type="function">
    <text evidence="6">Forms chloride channels.</text>
</comment>
<dbReference type="Proteomes" id="UP000887574">
    <property type="component" value="Unplaced"/>
</dbReference>
<dbReference type="GO" id="GO:0005886">
    <property type="term" value="C:plasma membrane"/>
    <property type="evidence" value="ECO:0007669"/>
    <property type="project" value="UniProtKB-SubCell"/>
</dbReference>
<keyword evidence="6" id="KW-0407">Ion channel</keyword>
<evidence type="ECO:0000256" key="7">
    <source>
        <dbReference type="SAM" id="MobiDB-lite"/>
    </source>
</evidence>
<dbReference type="InterPro" id="IPR000615">
    <property type="entry name" value="Bestrophin"/>
</dbReference>
<keyword evidence="6" id="KW-0868">Chloride</keyword>
<evidence type="ECO:0000256" key="4">
    <source>
        <dbReference type="ARBA" id="ARBA00023136"/>
    </source>
</evidence>
<keyword evidence="3 6" id="KW-1133">Transmembrane helix</keyword>
<dbReference type="GO" id="GO:0005254">
    <property type="term" value="F:chloride channel activity"/>
    <property type="evidence" value="ECO:0007669"/>
    <property type="project" value="UniProtKB-KW"/>
</dbReference>
<accession>A0A915E616</accession>
<reference evidence="9" key="1">
    <citation type="submission" date="2022-11" db="UniProtKB">
        <authorList>
            <consortium name="WormBaseParasite"/>
        </authorList>
    </citation>
    <scope>IDENTIFICATION</scope>
</reference>
<dbReference type="InterPro" id="IPR021134">
    <property type="entry name" value="Bestrophin-like"/>
</dbReference>
<feature type="region of interest" description="Disordered" evidence="7">
    <location>
        <begin position="372"/>
        <end position="402"/>
    </location>
</feature>
<feature type="transmembrane region" description="Helical" evidence="6">
    <location>
        <begin position="31"/>
        <end position="51"/>
    </location>
</feature>
<evidence type="ECO:0000256" key="3">
    <source>
        <dbReference type="ARBA" id="ARBA00022989"/>
    </source>
</evidence>
<keyword evidence="6" id="KW-1003">Cell membrane</keyword>
<keyword evidence="2 6" id="KW-0812">Transmembrane</keyword>
<dbReference type="AlphaFoldDB" id="A0A915E616"/>
<dbReference type="GO" id="GO:0034707">
    <property type="term" value="C:chloride channel complex"/>
    <property type="evidence" value="ECO:0007669"/>
    <property type="project" value="UniProtKB-KW"/>
</dbReference>
<proteinExistence type="inferred from homology"/>
<evidence type="ECO:0000313" key="8">
    <source>
        <dbReference type="Proteomes" id="UP000887574"/>
    </source>
</evidence>